<sequence>MLKRDSNHPSLHFKKVGKFWSARIGINYRFLALKDGEDFIWVWIGTHDEYEEILNREG</sequence>
<gene>
    <name evidence="1" type="ORF">ABWT76_002769</name>
</gene>
<proteinExistence type="predicted"/>
<reference evidence="1" key="1">
    <citation type="submission" date="2024-07" db="EMBL/GenBank/DDBJ databases">
        <authorList>
            <person name="Kim Y.J."/>
            <person name="Jeong J.Y."/>
        </authorList>
    </citation>
    <scope>NUCLEOTIDE SEQUENCE</scope>
    <source>
        <strain evidence="1">GIHE-MW2</strain>
    </source>
</reference>
<protein>
    <submittedName>
        <fullName evidence="1">Uncharacterized protein</fullName>
    </submittedName>
</protein>
<accession>A0AAU8JKI0</accession>
<organism evidence="1">
    <name type="scientific">Planktothricoides raciborskii GIHE-MW2</name>
    <dbReference type="NCBI Taxonomy" id="2792601"/>
    <lineage>
        <taxon>Bacteria</taxon>
        <taxon>Bacillati</taxon>
        <taxon>Cyanobacteriota</taxon>
        <taxon>Cyanophyceae</taxon>
        <taxon>Oscillatoriophycideae</taxon>
        <taxon>Oscillatoriales</taxon>
        <taxon>Oscillatoriaceae</taxon>
        <taxon>Planktothricoides</taxon>
    </lineage>
</organism>
<evidence type="ECO:0000313" key="1">
    <source>
        <dbReference type="EMBL" id="XCM39812.1"/>
    </source>
</evidence>
<dbReference type="SUPFAM" id="SSF143011">
    <property type="entry name" value="RelE-like"/>
    <property type="match status" value="1"/>
</dbReference>
<dbReference type="InterPro" id="IPR035093">
    <property type="entry name" value="RelE/ParE_toxin_dom_sf"/>
</dbReference>
<dbReference type="RefSeq" id="WP_242049842.1">
    <property type="nucleotide sequence ID" value="NZ_CP159837.1"/>
</dbReference>
<dbReference type="AlphaFoldDB" id="A0AAU8JKI0"/>
<dbReference type="EMBL" id="CP159837">
    <property type="protein sequence ID" value="XCM39812.1"/>
    <property type="molecule type" value="Genomic_DNA"/>
</dbReference>
<name>A0AAU8JKI0_9CYAN</name>